<dbReference type="OMA" id="MANPVDF"/>
<name>A0A5L4QJ31_CAMLA</name>
<reference evidence="1 2" key="1">
    <citation type="submission" date="2019-11" db="EMBL/GenBank/DDBJ databases">
        <authorList>
            <consortium name="PulseNet: The National Subtyping Network for Foodborne Disease Surveillance"/>
            <person name="Tarr C.L."/>
            <person name="Trees E."/>
            <person name="Katz L.S."/>
            <person name="Carleton-Romer H.A."/>
            <person name="Stroika S."/>
            <person name="Kucerova Z."/>
            <person name="Roache K.F."/>
            <person name="Sabol A.L."/>
            <person name="Besser J."/>
            <person name="Gerner-Smidt P."/>
        </authorList>
    </citation>
    <scope>NUCLEOTIDE SEQUENCE [LARGE SCALE GENOMIC DNA]</scope>
    <source>
        <strain evidence="1 2">PNUSAC013627</strain>
    </source>
</reference>
<dbReference type="Proteomes" id="UP000471322">
    <property type="component" value="Unassembled WGS sequence"/>
</dbReference>
<sequence>MITTKISQLPSPPDLENPIDFDKQADAFVRSLNPFGKELNSLSKEINELSEFISQKSDELVSFINLKLEEIDLEANEEKLKLLKYAKELEQALFLHTQNKTEELLSLIDEKGFEIIERINDNCLGADYTALSQSLAHNISIERFLWESNMIKLSQKEIPNNEQLIIEVLNNKEDTKHTIKILKDLLDLLNMQNEINQIFKGEE</sequence>
<organism evidence="1 2">
    <name type="scientific">Campylobacter lari</name>
    <dbReference type="NCBI Taxonomy" id="201"/>
    <lineage>
        <taxon>Bacteria</taxon>
        <taxon>Pseudomonadati</taxon>
        <taxon>Campylobacterota</taxon>
        <taxon>Epsilonproteobacteria</taxon>
        <taxon>Campylobacterales</taxon>
        <taxon>Campylobacteraceae</taxon>
        <taxon>Campylobacter</taxon>
    </lineage>
</organism>
<dbReference type="RefSeq" id="WP_012661557.1">
    <property type="nucleotide sequence ID" value="NZ_CP176593.1"/>
</dbReference>
<proteinExistence type="predicted"/>
<protein>
    <submittedName>
        <fullName evidence="1">Uncharacterized protein</fullName>
    </submittedName>
</protein>
<evidence type="ECO:0000313" key="2">
    <source>
        <dbReference type="Proteomes" id="UP000471322"/>
    </source>
</evidence>
<gene>
    <name evidence="1" type="ORF">GL567_01285</name>
</gene>
<dbReference type="EMBL" id="AANNSE010000001">
    <property type="protein sequence ID" value="EDP6814212.1"/>
    <property type="molecule type" value="Genomic_DNA"/>
</dbReference>
<evidence type="ECO:0000313" key="1">
    <source>
        <dbReference type="EMBL" id="EDP6814212.1"/>
    </source>
</evidence>
<accession>A0A5L4QJ31</accession>
<comment type="caution">
    <text evidence="1">The sequence shown here is derived from an EMBL/GenBank/DDBJ whole genome shotgun (WGS) entry which is preliminary data.</text>
</comment>
<dbReference type="AlphaFoldDB" id="A0A5L4QJ31"/>